<evidence type="ECO:0000313" key="1">
    <source>
        <dbReference type="EMBL" id="GFQ91245.1"/>
    </source>
</evidence>
<dbReference type="Proteomes" id="UP000887116">
    <property type="component" value="Unassembled WGS sequence"/>
</dbReference>
<dbReference type="AlphaFoldDB" id="A0A8X6J4H4"/>
<name>A0A8X6J4H4_TRICU</name>
<keyword evidence="2" id="KW-1185">Reference proteome</keyword>
<sequence length="123" mass="14412">MDFQSRGTSVMVWGMRICSDMRLLMCLETILIGDRYISTLSIHIYPFISLCIRIWIIIVEQRDTSTSKVVTEQQEPQKVSPKSPLNDHYYFFATCYSEEISISMHFYGFVCSIKIMVVLPEYF</sequence>
<protein>
    <submittedName>
        <fullName evidence="1">Uncharacterized protein</fullName>
    </submittedName>
</protein>
<dbReference type="EMBL" id="BMAO01003955">
    <property type="protein sequence ID" value="GFQ91245.1"/>
    <property type="molecule type" value="Genomic_DNA"/>
</dbReference>
<accession>A0A8X6J4H4</accession>
<gene>
    <name evidence="1" type="ORF">TNCT_424201</name>
</gene>
<proteinExistence type="predicted"/>
<evidence type="ECO:0000313" key="2">
    <source>
        <dbReference type="Proteomes" id="UP000887116"/>
    </source>
</evidence>
<comment type="caution">
    <text evidence="1">The sequence shown here is derived from an EMBL/GenBank/DDBJ whole genome shotgun (WGS) entry which is preliminary data.</text>
</comment>
<organism evidence="1 2">
    <name type="scientific">Trichonephila clavata</name>
    <name type="common">Joro spider</name>
    <name type="synonym">Nephila clavata</name>
    <dbReference type="NCBI Taxonomy" id="2740835"/>
    <lineage>
        <taxon>Eukaryota</taxon>
        <taxon>Metazoa</taxon>
        <taxon>Ecdysozoa</taxon>
        <taxon>Arthropoda</taxon>
        <taxon>Chelicerata</taxon>
        <taxon>Arachnida</taxon>
        <taxon>Araneae</taxon>
        <taxon>Araneomorphae</taxon>
        <taxon>Entelegynae</taxon>
        <taxon>Araneoidea</taxon>
        <taxon>Nephilidae</taxon>
        <taxon>Trichonephila</taxon>
    </lineage>
</organism>
<reference evidence="1" key="1">
    <citation type="submission" date="2020-07" db="EMBL/GenBank/DDBJ databases">
        <title>Multicomponent nature underlies the extraordinary mechanical properties of spider dragline silk.</title>
        <authorList>
            <person name="Kono N."/>
            <person name="Nakamura H."/>
            <person name="Mori M."/>
            <person name="Yoshida Y."/>
            <person name="Ohtoshi R."/>
            <person name="Malay A.D."/>
            <person name="Moran D.A.P."/>
            <person name="Tomita M."/>
            <person name="Numata K."/>
            <person name="Arakawa K."/>
        </authorList>
    </citation>
    <scope>NUCLEOTIDE SEQUENCE</scope>
</reference>